<dbReference type="GO" id="GO:0016020">
    <property type="term" value="C:membrane"/>
    <property type="evidence" value="ECO:0007669"/>
    <property type="project" value="InterPro"/>
</dbReference>
<protein>
    <submittedName>
        <fullName evidence="2">Succinate dehydrogenase subunit C</fullName>
    </submittedName>
</protein>
<keyword evidence="3" id="KW-1185">Reference proteome</keyword>
<dbReference type="SUPFAM" id="SSF81343">
    <property type="entry name" value="Fumarate reductase respiratory complex transmembrane subunits"/>
    <property type="match status" value="1"/>
</dbReference>
<proteinExistence type="predicted"/>
<evidence type="ECO:0000313" key="2">
    <source>
        <dbReference type="EMBL" id="PFG16447.1"/>
    </source>
</evidence>
<keyword evidence="1" id="KW-1133">Transmembrane helix</keyword>
<feature type="transmembrane region" description="Helical" evidence="1">
    <location>
        <begin position="71"/>
        <end position="92"/>
    </location>
</feature>
<keyword evidence="1" id="KW-0812">Transmembrane</keyword>
<feature type="transmembrane region" description="Helical" evidence="1">
    <location>
        <begin position="21"/>
        <end position="40"/>
    </location>
</feature>
<dbReference type="EMBL" id="PDJC01000001">
    <property type="protein sequence ID" value="PFG16447.1"/>
    <property type="molecule type" value="Genomic_DNA"/>
</dbReference>
<dbReference type="NCBIfam" id="TIGR02046">
    <property type="entry name" value="sdhC_b558_fam"/>
    <property type="match status" value="1"/>
</dbReference>
<feature type="transmembrane region" description="Helical" evidence="1">
    <location>
        <begin position="203"/>
        <end position="232"/>
    </location>
</feature>
<sequence>MATTTLTPHQSAVRSTVALKALMAVTGLLMIGFLLMHMFGNSKMFLGEESFNHYAEWLKVEMLYPLLPKGWFIWIFRAVMVAAIVLHIYSAVTLWRRAKLASPTTYEAKRRLAQTYSARTMRWGGIILAGLLIFHLAQFTVHATLVAGPYTGSPYQMVLSEFRIWWMVALYALWMVTVCMHIRHGFWSAFATLGANTSPKAQVVLNACAWAVAILLYIGFMVMPVAVFFGWIGR</sequence>
<organism evidence="2 3">
    <name type="scientific">Propionicimonas paludicola</name>
    <dbReference type="NCBI Taxonomy" id="185243"/>
    <lineage>
        <taxon>Bacteria</taxon>
        <taxon>Bacillati</taxon>
        <taxon>Actinomycetota</taxon>
        <taxon>Actinomycetes</taxon>
        <taxon>Propionibacteriales</taxon>
        <taxon>Nocardioidaceae</taxon>
        <taxon>Propionicimonas</taxon>
    </lineage>
</organism>
<name>A0A2A9CPR9_9ACTN</name>
<dbReference type="InterPro" id="IPR011138">
    <property type="entry name" value="Cytochrome_b-558"/>
</dbReference>
<dbReference type="CDD" id="cd03498">
    <property type="entry name" value="SQR_TypeB_2_TM"/>
    <property type="match status" value="1"/>
</dbReference>
<dbReference type="AlphaFoldDB" id="A0A2A9CPR9"/>
<dbReference type="Gene3D" id="1.20.1300.10">
    <property type="entry name" value="Fumarate reductase/succinate dehydrogenase, transmembrane subunit"/>
    <property type="match status" value="1"/>
</dbReference>
<feature type="transmembrane region" description="Helical" evidence="1">
    <location>
        <begin position="164"/>
        <end position="182"/>
    </location>
</feature>
<dbReference type="InterPro" id="IPR034804">
    <property type="entry name" value="SQR/QFR_C/D"/>
</dbReference>
<accession>A0A2A9CPR9</accession>
<comment type="caution">
    <text evidence="2">The sequence shown here is derived from an EMBL/GenBank/DDBJ whole genome shotgun (WGS) entry which is preliminary data.</text>
</comment>
<keyword evidence="1" id="KW-0472">Membrane</keyword>
<gene>
    <name evidence="2" type="ORF">ATK74_0985</name>
</gene>
<dbReference type="Proteomes" id="UP000226079">
    <property type="component" value="Unassembled WGS sequence"/>
</dbReference>
<evidence type="ECO:0000313" key="3">
    <source>
        <dbReference type="Proteomes" id="UP000226079"/>
    </source>
</evidence>
<evidence type="ECO:0000256" key="1">
    <source>
        <dbReference type="SAM" id="Phobius"/>
    </source>
</evidence>
<reference evidence="2 3" key="1">
    <citation type="submission" date="2017-10" db="EMBL/GenBank/DDBJ databases">
        <title>Sequencing the genomes of 1000 actinobacteria strains.</title>
        <authorList>
            <person name="Klenk H.-P."/>
        </authorList>
    </citation>
    <scope>NUCLEOTIDE SEQUENCE [LARGE SCALE GENOMIC DNA]</scope>
    <source>
        <strain evidence="2 3">DSM 15597</strain>
    </source>
</reference>
<feature type="transmembrane region" description="Helical" evidence="1">
    <location>
        <begin position="123"/>
        <end position="144"/>
    </location>
</feature>